<evidence type="ECO:0000256" key="3">
    <source>
        <dbReference type="ARBA" id="ARBA00022723"/>
    </source>
</evidence>
<gene>
    <name evidence="9" type="ORF">RM530_02050</name>
</gene>
<keyword evidence="4" id="KW-0378">Hydrolase</keyword>
<dbReference type="PANTHER" id="PTHR12318">
    <property type="entry name" value="TESTOSTERONE-REGULATED PROTEIN RP2"/>
    <property type="match status" value="1"/>
</dbReference>
<dbReference type="InterPro" id="IPR015797">
    <property type="entry name" value="NUDIX_hydrolase-like_dom_sf"/>
</dbReference>
<evidence type="ECO:0000256" key="6">
    <source>
        <dbReference type="ARBA" id="ARBA00023211"/>
    </source>
</evidence>
<evidence type="ECO:0000313" key="9">
    <source>
        <dbReference type="EMBL" id="MDT0496148.1"/>
    </source>
</evidence>
<proteinExistence type="predicted"/>
<dbReference type="CDD" id="cd18870">
    <property type="entry name" value="NUDIX_AcylCoAdiphos_Nudt19"/>
    <property type="match status" value="1"/>
</dbReference>
<dbReference type="InterPro" id="IPR039121">
    <property type="entry name" value="NUDT19"/>
</dbReference>
<comment type="caution">
    <text evidence="9">The sequence shown here is derived from an EMBL/GenBank/DDBJ whole genome shotgun (WGS) entry which is preliminary data.</text>
</comment>
<dbReference type="PROSITE" id="PS51462">
    <property type="entry name" value="NUDIX"/>
    <property type="match status" value="1"/>
</dbReference>
<dbReference type="InterPro" id="IPR000086">
    <property type="entry name" value="NUDIX_hydrolase_dom"/>
</dbReference>
<keyword evidence="3" id="KW-0479">Metal-binding</keyword>
<accession>A0ABU2WE47</accession>
<comment type="cofactor">
    <cofactor evidence="2">
        <name>Mg(2+)</name>
        <dbReference type="ChEBI" id="CHEBI:18420"/>
    </cofactor>
</comment>
<name>A0ABU2WE47_9GAMM</name>
<reference evidence="9 10" key="1">
    <citation type="submission" date="2023-09" db="EMBL/GenBank/DDBJ databases">
        <authorList>
            <person name="Rey-Velasco X."/>
        </authorList>
    </citation>
    <scope>NUCLEOTIDE SEQUENCE [LARGE SCALE GENOMIC DNA]</scope>
    <source>
        <strain evidence="9 10">W345</strain>
    </source>
</reference>
<evidence type="ECO:0000259" key="8">
    <source>
        <dbReference type="PROSITE" id="PS51462"/>
    </source>
</evidence>
<keyword evidence="5" id="KW-0460">Magnesium</keyword>
<feature type="region of interest" description="Disordered" evidence="7">
    <location>
        <begin position="243"/>
        <end position="270"/>
    </location>
</feature>
<dbReference type="RefSeq" id="WP_311363539.1">
    <property type="nucleotide sequence ID" value="NZ_JAVRIC010000002.1"/>
</dbReference>
<dbReference type="SUPFAM" id="SSF55811">
    <property type="entry name" value="Nudix"/>
    <property type="match status" value="1"/>
</dbReference>
<comment type="cofactor">
    <cofactor evidence="1">
        <name>Mn(2+)</name>
        <dbReference type="ChEBI" id="CHEBI:29035"/>
    </cofactor>
</comment>
<evidence type="ECO:0000256" key="1">
    <source>
        <dbReference type="ARBA" id="ARBA00001936"/>
    </source>
</evidence>
<feature type="domain" description="Nudix hydrolase" evidence="8">
    <location>
        <begin position="10"/>
        <end position="171"/>
    </location>
</feature>
<organism evidence="9 10">
    <name type="scientific">Banduia mediterranea</name>
    <dbReference type="NCBI Taxonomy" id="3075609"/>
    <lineage>
        <taxon>Bacteria</taxon>
        <taxon>Pseudomonadati</taxon>
        <taxon>Pseudomonadota</taxon>
        <taxon>Gammaproteobacteria</taxon>
        <taxon>Nevskiales</taxon>
        <taxon>Algiphilaceae</taxon>
        <taxon>Banduia</taxon>
    </lineage>
</organism>
<keyword evidence="10" id="KW-1185">Reference proteome</keyword>
<dbReference type="Proteomes" id="UP001254608">
    <property type="component" value="Unassembled WGS sequence"/>
</dbReference>
<keyword evidence="6" id="KW-0464">Manganese</keyword>
<evidence type="ECO:0000256" key="7">
    <source>
        <dbReference type="SAM" id="MobiDB-lite"/>
    </source>
</evidence>
<evidence type="ECO:0000256" key="4">
    <source>
        <dbReference type="ARBA" id="ARBA00022801"/>
    </source>
</evidence>
<sequence>MNSQTTTPAPAKPAATILLLRDGSAGLEVFMVVRHHEIDFAAGALVFPGGKLAPGDSEPLAHARATGLDGLSAEAAALRIAVIREAFEECGLLFARERGGGTLIGPDRLQTLDRYRGPLDHGELTVGEMLHEENLELACESLVDYAHWVTPLMMPKRFDTHFFLASPPARQLARHDGRELVDSVWIRPADALAQADAGARTIIAPTRLNLQRLGLSGTVEAALAAARAQPVVRVLPELVKTPSGPRLRIPDGAGYPVTEFEPGTPPAEKP</sequence>
<dbReference type="Gene3D" id="3.90.79.10">
    <property type="entry name" value="Nucleoside Triphosphate Pyrophosphohydrolase"/>
    <property type="match status" value="1"/>
</dbReference>
<evidence type="ECO:0000256" key="5">
    <source>
        <dbReference type="ARBA" id="ARBA00022842"/>
    </source>
</evidence>
<dbReference type="EMBL" id="JAVRIC010000002">
    <property type="protein sequence ID" value="MDT0496148.1"/>
    <property type="molecule type" value="Genomic_DNA"/>
</dbReference>
<dbReference type="PANTHER" id="PTHR12318:SF0">
    <property type="entry name" value="ACYL-COENZYME A DIPHOSPHATASE NUDT19"/>
    <property type="match status" value="1"/>
</dbReference>
<evidence type="ECO:0000313" key="10">
    <source>
        <dbReference type="Proteomes" id="UP001254608"/>
    </source>
</evidence>
<protein>
    <recommendedName>
        <fullName evidence="8">Nudix hydrolase domain-containing protein</fullName>
    </recommendedName>
</protein>
<evidence type="ECO:0000256" key="2">
    <source>
        <dbReference type="ARBA" id="ARBA00001946"/>
    </source>
</evidence>